<feature type="chain" id="PRO_5012087420" description="glucuronosyltransferase" evidence="9">
    <location>
        <begin position="22"/>
        <end position="1015"/>
    </location>
</feature>
<dbReference type="InterPro" id="IPR023415">
    <property type="entry name" value="LDLR_class-A_CS"/>
</dbReference>
<dbReference type="InterPro" id="IPR002172">
    <property type="entry name" value="LDrepeatLR_classA_rpt"/>
</dbReference>
<dbReference type="InterPro" id="IPR036055">
    <property type="entry name" value="LDL_receptor-like_sf"/>
</dbReference>
<feature type="domain" description="GP-PDE" evidence="10">
    <location>
        <begin position="743"/>
        <end position="1006"/>
    </location>
</feature>
<comment type="caution">
    <text evidence="11">The sequence shown here is derived from an EMBL/GenBank/DDBJ whole genome shotgun (WGS) entry which is preliminary data.</text>
</comment>
<feature type="signal peptide" evidence="9">
    <location>
        <begin position="1"/>
        <end position="21"/>
    </location>
</feature>
<dbReference type="EMBL" id="LIAE01010413">
    <property type="protein sequence ID" value="PAV61416.1"/>
    <property type="molecule type" value="Genomic_DNA"/>
</dbReference>
<evidence type="ECO:0000256" key="1">
    <source>
        <dbReference type="ARBA" id="ARBA00009995"/>
    </source>
</evidence>
<dbReference type="SUPFAM" id="SSF57424">
    <property type="entry name" value="LDL receptor-like module"/>
    <property type="match status" value="3"/>
</dbReference>
<evidence type="ECO:0000256" key="3">
    <source>
        <dbReference type="ARBA" id="ARBA00022676"/>
    </source>
</evidence>
<dbReference type="GO" id="GO:0008081">
    <property type="term" value="F:phosphoric diester hydrolase activity"/>
    <property type="evidence" value="ECO:0007669"/>
    <property type="project" value="InterPro"/>
</dbReference>
<keyword evidence="4" id="KW-0808">Transferase</keyword>
<evidence type="ECO:0000313" key="11">
    <source>
        <dbReference type="EMBL" id="PAV61416.1"/>
    </source>
</evidence>
<keyword evidence="3" id="KW-0328">Glycosyltransferase</keyword>
<evidence type="ECO:0000256" key="5">
    <source>
        <dbReference type="ARBA" id="ARBA00022729"/>
    </source>
</evidence>
<dbReference type="SUPFAM" id="SSF53756">
    <property type="entry name" value="UDP-Glycosyltransferase/glycogen phosphorylase"/>
    <property type="match status" value="1"/>
</dbReference>
<dbReference type="SUPFAM" id="SSF51695">
    <property type="entry name" value="PLC-like phosphodiesterases"/>
    <property type="match status" value="1"/>
</dbReference>
<gene>
    <name evidence="11" type="ORF">WR25_01758</name>
</gene>
<dbReference type="InterPro" id="IPR030395">
    <property type="entry name" value="GP_PDE_dom"/>
</dbReference>
<dbReference type="GO" id="GO:0015020">
    <property type="term" value="F:glucuronosyltransferase activity"/>
    <property type="evidence" value="ECO:0007669"/>
    <property type="project" value="UniProtKB-EC"/>
</dbReference>
<evidence type="ECO:0000313" key="12">
    <source>
        <dbReference type="Proteomes" id="UP000218231"/>
    </source>
</evidence>
<dbReference type="InterPro" id="IPR002213">
    <property type="entry name" value="UDP_glucos_trans"/>
</dbReference>
<keyword evidence="6 8" id="KW-1015">Disulfide bond</keyword>
<dbReference type="AlphaFoldDB" id="A0A2A2JI40"/>
<protein>
    <recommendedName>
        <fullName evidence="2">glucuronosyltransferase</fullName>
        <ecNumber evidence="2">2.4.1.17</ecNumber>
    </recommendedName>
</protein>
<dbReference type="Pfam" id="PF03009">
    <property type="entry name" value="GDPD"/>
    <property type="match status" value="1"/>
</dbReference>
<feature type="disulfide bond" evidence="8">
    <location>
        <begin position="204"/>
        <end position="219"/>
    </location>
</feature>
<accession>A0A2A2JI40</accession>
<dbReference type="Pfam" id="PF00057">
    <property type="entry name" value="Ldl_recept_a"/>
    <property type="match status" value="1"/>
</dbReference>
<dbReference type="Gene3D" id="4.10.400.10">
    <property type="entry name" value="Low-density Lipoprotein Receptor"/>
    <property type="match status" value="4"/>
</dbReference>
<dbReference type="PROSITE" id="PS50068">
    <property type="entry name" value="LDLRA_2"/>
    <property type="match status" value="3"/>
</dbReference>
<dbReference type="PANTHER" id="PTHR48043:SF34">
    <property type="entry name" value="UDP-GLUCURONOSYLTRANSFERASE UGT-55-RELATED"/>
    <property type="match status" value="1"/>
</dbReference>
<dbReference type="PRINTS" id="PR00261">
    <property type="entry name" value="LDLRECEPTOR"/>
</dbReference>
<comment type="catalytic activity">
    <reaction evidence="7">
        <text>glucuronate acceptor + UDP-alpha-D-glucuronate = acceptor beta-D-glucuronoside + UDP + H(+)</text>
        <dbReference type="Rhea" id="RHEA:21032"/>
        <dbReference type="ChEBI" id="CHEBI:15378"/>
        <dbReference type="ChEBI" id="CHEBI:58052"/>
        <dbReference type="ChEBI" id="CHEBI:58223"/>
        <dbReference type="ChEBI" id="CHEBI:132367"/>
        <dbReference type="ChEBI" id="CHEBI:132368"/>
        <dbReference type="EC" id="2.4.1.17"/>
    </reaction>
</comment>
<dbReference type="Pfam" id="PF00201">
    <property type="entry name" value="UDPGT"/>
    <property type="match status" value="1"/>
</dbReference>
<dbReference type="Gene3D" id="3.40.50.2000">
    <property type="entry name" value="Glycogen Phosphorylase B"/>
    <property type="match status" value="1"/>
</dbReference>
<keyword evidence="5 9" id="KW-0732">Signal</keyword>
<dbReference type="PROSITE" id="PS51704">
    <property type="entry name" value="GP_PDE"/>
    <property type="match status" value="1"/>
</dbReference>
<dbReference type="CDD" id="cd00112">
    <property type="entry name" value="LDLa"/>
    <property type="match status" value="4"/>
</dbReference>
<dbReference type="CDD" id="cd03784">
    <property type="entry name" value="GT1_Gtf-like"/>
    <property type="match status" value="1"/>
</dbReference>
<organism evidence="11 12">
    <name type="scientific">Diploscapter pachys</name>
    <dbReference type="NCBI Taxonomy" id="2018661"/>
    <lineage>
        <taxon>Eukaryota</taxon>
        <taxon>Metazoa</taxon>
        <taxon>Ecdysozoa</taxon>
        <taxon>Nematoda</taxon>
        <taxon>Chromadorea</taxon>
        <taxon>Rhabditida</taxon>
        <taxon>Rhabditina</taxon>
        <taxon>Rhabditomorpha</taxon>
        <taxon>Rhabditoidea</taxon>
        <taxon>Rhabditidae</taxon>
        <taxon>Diploscapter</taxon>
    </lineage>
</organism>
<sequence>MLAALLAAIFHYSILIESKEAFNFPPQPQGGSEDDDSMDLYPSDSEHLIPPLTYRSIRPEFGVVQPEFVPNPSQQAFTFSPPIMMQTPPPEIMRPLIRVPPTIAPYSEEEEETDYGTATTQKVNNTYEINYCNKCSIGQTFVLKCSSEDQAFDSATTNCNFKNAVKECPEYDHIMHCSIKDTCTENEFACCAEPQACIHVSKRCDNHPDCADGEDEVNCPSCAKHEFACVKSGHCIDAEKRCDGVADDCRDGSNLDEIGCSRNTTCVGKFMCDVSRSGPSCIDWSYHCDGQKHCQMGEDETNCKTSDVKYLLCENQKQSVTKDQWCNGKADCADGSDEKLMESHVNFMAKLADVLVEAGHNVTILDSEIRPELFHRTKVAKDFITVHRSPEIAKITIDYKDMATTAWNSAISPHDQTRAMEKIGELSRLQCEFLANGDVIEKLKNLQPFDVGIHEVFDVCGLGVFESIDLKKHIIVSSTVMMDAPARYAGIYSGWSTSGILSDYGSEIAASEKMRNAEFHIGWERFFRMQTDSVEKTFAKRHSMEIPFTNLIGKTSAMFVNTHPLLESYKPWARFLYDIGGISVNPPQSLNENFNNVAFRKFLPQNDLINSGKTALFIGHGGQNGLLEASKAGVPIVVIPIFGDQHRNAKSFEEAGMAVLVKKTEFKSDAKIKAAIEESLNGQNTEVVLQFFYEIYQKLLIDSKVEKDEDQQKKLRPMYYSRLFVTFCLAACVVLQYHLLVCVFAAAPLAYTAVYIIFKHSQVQLSNAKQDGCTVVEFDILMSKDGVPILMHDDTTGRTAGLDLVISETDWEILKNLQLKDSNESSTIPTLESVVKWCSANSMKMIFDVKSTNLMLLQKLVDLIVSNNLLSSVIVSSFDPLVPYFMKMKDSRILTGYTSRHYKMSMLDTENTKPVECNFFSKRVRETMEEISNFACHSLLMPRFLGADMLLLNHREVSIDLRDLCHRYGIRLVAWAVNDPVKMAYLESIDVPYLTDVPHLRPNQNSNSHRTRNKA</sequence>
<keyword evidence="12" id="KW-1185">Reference proteome</keyword>
<dbReference type="OrthoDB" id="9990982at2759"/>
<evidence type="ECO:0000256" key="6">
    <source>
        <dbReference type="ARBA" id="ARBA00023157"/>
    </source>
</evidence>
<dbReference type="EC" id="2.4.1.17" evidence="2"/>
<comment type="caution">
    <text evidence="8">Lacks conserved residue(s) required for the propagation of feature annotation.</text>
</comment>
<reference evidence="11 12" key="1">
    <citation type="journal article" date="2017" name="Curr. Biol.">
        <title>Genome architecture and evolution of a unichromosomal asexual nematode.</title>
        <authorList>
            <person name="Fradin H."/>
            <person name="Zegar C."/>
            <person name="Gutwein M."/>
            <person name="Lucas J."/>
            <person name="Kovtun M."/>
            <person name="Corcoran D."/>
            <person name="Baugh L.R."/>
            <person name="Kiontke K."/>
            <person name="Gunsalus K."/>
            <person name="Fitch D.H."/>
            <person name="Piano F."/>
        </authorList>
    </citation>
    <scope>NUCLEOTIDE SEQUENCE [LARGE SCALE GENOMIC DNA]</scope>
    <source>
        <strain evidence="11">PF1309</strain>
    </source>
</reference>
<dbReference type="Proteomes" id="UP000218231">
    <property type="component" value="Unassembled WGS sequence"/>
</dbReference>
<evidence type="ECO:0000256" key="7">
    <source>
        <dbReference type="ARBA" id="ARBA00047475"/>
    </source>
</evidence>
<feature type="disulfide bond" evidence="8">
    <location>
        <begin position="288"/>
        <end position="303"/>
    </location>
</feature>
<name>A0A2A2JI40_9BILA</name>
<evidence type="ECO:0000256" key="4">
    <source>
        <dbReference type="ARBA" id="ARBA00022679"/>
    </source>
</evidence>
<dbReference type="STRING" id="2018661.A0A2A2JI40"/>
<dbReference type="Gene3D" id="3.20.20.190">
    <property type="entry name" value="Phosphatidylinositol (PI) phosphodiesterase"/>
    <property type="match status" value="1"/>
</dbReference>
<dbReference type="PANTHER" id="PTHR48043">
    <property type="entry name" value="EG:EG0003.4 PROTEIN-RELATED"/>
    <property type="match status" value="1"/>
</dbReference>
<comment type="similarity">
    <text evidence="1">Belongs to the UDP-glycosyltransferase family.</text>
</comment>
<evidence type="ECO:0000256" key="8">
    <source>
        <dbReference type="PROSITE-ProRule" id="PRU00124"/>
    </source>
</evidence>
<dbReference type="InterPro" id="IPR050271">
    <property type="entry name" value="UDP-glycosyltransferase"/>
</dbReference>
<dbReference type="PROSITE" id="PS01209">
    <property type="entry name" value="LDLRA_1"/>
    <property type="match status" value="1"/>
</dbReference>
<evidence type="ECO:0000259" key="10">
    <source>
        <dbReference type="PROSITE" id="PS51704"/>
    </source>
</evidence>
<evidence type="ECO:0000256" key="2">
    <source>
        <dbReference type="ARBA" id="ARBA00012544"/>
    </source>
</evidence>
<proteinExistence type="inferred from homology"/>
<dbReference type="GO" id="GO:0006629">
    <property type="term" value="P:lipid metabolic process"/>
    <property type="evidence" value="ECO:0007669"/>
    <property type="project" value="InterPro"/>
</dbReference>
<dbReference type="InterPro" id="IPR017946">
    <property type="entry name" value="PLC-like_Pdiesterase_TIM-brl"/>
</dbReference>
<evidence type="ECO:0000256" key="9">
    <source>
        <dbReference type="SAM" id="SignalP"/>
    </source>
</evidence>
<dbReference type="SMART" id="SM00192">
    <property type="entry name" value="LDLa"/>
    <property type="match status" value="4"/>
</dbReference>